<evidence type="ECO:0000313" key="2">
    <source>
        <dbReference type="Proteomes" id="UP000283587"/>
    </source>
</evidence>
<accession>A0A418ZRD9</accession>
<dbReference type="InterPro" id="IPR050509">
    <property type="entry name" value="CoA-transferase_III"/>
</dbReference>
<dbReference type="Gene3D" id="3.30.1540.10">
    <property type="entry name" value="formyl-coa transferase, domain 3"/>
    <property type="match status" value="1"/>
</dbReference>
<dbReference type="PANTHER" id="PTHR48228:SF5">
    <property type="entry name" value="ALPHA-METHYLACYL-COA RACEMASE"/>
    <property type="match status" value="1"/>
</dbReference>
<dbReference type="InterPro" id="IPR023606">
    <property type="entry name" value="CoA-Trfase_III_dom_1_sf"/>
</dbReference>
<dbReference type="AlphaFoldDB" id="A0A418ZRD9"/>
<proteinExistence type="predicted"/>
<dbReference type="EMBL" id="QZEW01000196">
    <property type="protein sequence ID" value="RJK99003.1"/>
    <property type="molecule type" value="Genomic_DNA"/>
</dbReference>
<dbReference type="Proteomes" id="UP000283587">
    <property type="component" value="Unassembled WGS sequence"/>
</dbReference>
<gene>
    <name evidence="1" type="ORF">D3P05_23470</name>
</gene>
<dbReference type="InterPro" id="IPR044855">
    <property type="entry name" value="CoA-Trfase_III_dom3_sf"/>
</dbReference>
<dbReference type="InterPro" id="IPR003673">
    <property type="entry name" value="CoA-Trfase_fam_III"/>
</dbReference>
<keyword evidence="2" id="KW-1185">Reference proteome</keyword>
<dbReference type="GO" id="GO:0016740">
    <property type="term" value="F:transferase activity"/>
    <property type="evidence" value="ECO:0007669"/>
    <property type="project" value="UniProtKB-KW"/>
</dbReference>
<dbReference type="OrthoDB" id="7208981at2"/>
<keyword evidence="1" id="KW-0808">Transferase</keyword>
<comment type="caution">
    <text evidence="1">The sequence shown here is derived from an EMBL/GenBank/DDBJ whole genome shotgun (WGS) entry which is preliminary data.</text>
</comment>
<reference evidence="2" key="1">
    <citation type="submission" date="2018-09" db="EMBL/GenBank/DDBJ databases">
        <title>Paracoccus onubensis nov. sp. a moderate halophilic bacterium isolated from Gruta de las Maravillas (Aracena, Spain).</title>
        <authorList>
            <person name="Jurado V."/>
            <person name="Gutierrez-Patricio S."/>
            <person name="Gonzalez-Pimentel J.L."/>
            <person name="Miller A.Z."/>
            <person name="Laiz L."/>
            <person name="Saiz-Jimenez C."/>
        </authorList>
    </citation>
    <scope>NUCLEOTIDE SEQUENCE [LARGE SCALE GENOMIC DNA]</scope>
    <source>
        <strain evidence="2">DSM 26381</strain>
    </source>
</reference>
<protein>
    <submittedName>
        <fullName evidence="1">CoA transferase</fullName>
    </submittedName>
</protein>
<organism evidence="1 2">
    <name type="scientific">Paracoccus siganidrum</name>
    <dbReference type="NCBI Taxonomy" id="1276757"/>
    <lineage>
        <taxon>Bacteria</taxon>
        <taxon>Pseudomonadati</taxon>
        <taxon>Pseudomonadota</taxon>
        <taxon>Alphaproteobacteria</taxon>
        <taxon>Rhodobacterales</taxon>
        <taxon>Paracoccaceae</taxon>
        <taxon>Paracoccus</taxon>
    </lineage>
</organism>
<dbReference type="Pfam" id="PF02515">
    <property type="entry name" value="CoA_transf_3"/>
    <property type="match status" value="1"/>
</dbReference>
<name>A0A418ZRD9_9RHOB</name>
<dbReference type="PANTHER" id="PTHR48228">
    <property type="entry name" value="SUCCINYL-COA--D-CITRAMALATE COA-TRANSFERASE"/>
    <property type="match status" value="1"/>
</dbReference>
<dbReference type="SUPFAM" id="SSF89796">
    <property type="entry name" value="CoA-transferase family III (CaiB/BaiF)"/>
    <property type="match status" value="1"/>
</dbReference>
<evidence type="ECO:0000313" key="1">
    <source>
        <dbReference type="EMBL" id="RJK99003.1"/>
    </source>
</evidence>
<sequence length="352" mass="37055">MGALQGIRIVEFAGLGPTPFAAMWLAEHGAQVIRITRPGNRHVLGMARDLLDRGRDWIELDLKSDAGRATARELVLGADGLIEGMRPGVMERLGLGPGDFAANPRLVYGRMTGWGQAGPLAQSAGHDITYLAITGALHAIGPAGHPVAPLNLLGDFAGGSMYLVSGMLAALLGAARTGRGQVVDAAISDGVAHLMTMISGLRLAGMWQDRREANLLDGGAPYYAIYRCACGGHLAVGAIEPQFWAELLSRLGIAADGLPDRADPANWPAIRARLADVIATRSRDDWAGLLEGTDACAAPVLSIDEAPRHPHNRARATFAGAEPQPAPRLSLTPAGIAPARRLDPAEALARWR</sequence>
<dbReference type="Gene3D" id="3.40.50.10540">
    <property type="entry name" value="Crotonobetainyl-coa:carnitine coa-transferase, domain 1"/>
    <property type="match status" value="1"/>
</dbReference>